<dbReference type="EMBL" id="LT853696">
    <property type="protein sequence ID" value="SMQ50628.1"/>
    <property type="molecule type" value="Genomic_DNA"/>
</dbReference>
<evidence type="ECO:0000313" key="3">
    <source>
        <dbReference type="Proteomes" id="UP000215127"/>
    </source>
</evidence>
<accession>A0A1X7RTA0</accession>
<gene>
    <name evidence="2" type="ORF">ZT3D7_G5781</name>
</gene>
<evidence type="ECO:0000313" key="2">
    <source>
        <dbReference type="EMBL" id="SMQ50628.1"/>
    </source>
</evidence>
<organism evidence="2 3">
    <name type="scientific">Zymoseptoria tritici (strain ST99CH_3D7)</name>
    <dbReference type="NCBI Taxonomy" id="1276538"/>
    <lineage>
        <taxon>Eukaryota</taxon>
        <taxon>Fungi</taxon>
        <taxon>Dikarya</taxon>
        <taxon>Ascomycota</taxon>
        <taxon>Pezizomycotina</taxon>
        <taxon>Dothideomycetes</taxon>
        <taxon>Dothideomycetidae</taxon>
        <taxon>Mycosphaerellales</taxon>
        <taxon>Mycosphaerellaceae</taxon>
        <taxon>Zymoseptoria</taxon>
    </lineage>
</organism>
<feature type="compositionally biased region" description="Polar residues" evidence="1">
    <location>
        <begin position="1"/>
        <end position="14"/>
    </location>
</feature>
<keyword evidence="3" id="KW-1185">Reference proteome</keyword>
<sequence>MILSPSPSLTRNARSASPATSQLSSSAIAPSLAEFFAQPSILRGDNPLLHQTAKTAFLTNAKPASNRQLRSLNMKNHEDLLRLSIVHSSSDIVDLVKAVDAKSTITEETVEVRISEALSLVAVKRGVAREMLKSAWTETGWNGRGRAFDAVVREDRGGGCVERAVDDNRDGEENERCKVEAGSMRRKHAVEKVLAWAEMEAEPGQEVLMMREAAAGRRKASKQALRDQFPGNTGDWLSDSSSSLSDAETEDWMDSPPDRAPYERRLLQESTHAHPVATMKKAAAGTKALHAHKARSLPGRFVSEEEDAALILLNLRDECSKVLRVKKKHGMGEKSHE</sequence>
<dbReference type="AlphaFoldDB" id="A0A1X7RTA0"/>
<feature type="region of interest" description="Disordered" evidence="1">
    <location>
        <begin position="1"/>
        <end position="22"/>
    </location>
</feature>
<reference evidence="2 3" key="1">
    <citation type="submission" date="2016-06" db="EMBL/GenBank/DDBJ databases">
        <authorList>
            <person name="Kjaerup R.B."/>
            <person name="Dalgaard T.S."/>
            <person name="Juul-Madsen H.R."/>
        </authorList>
    </citation>
    <scope>NUCLEOTIDE SEQUENCE [LARGE SCALE GENOMIC DNA]</scope>
</reference>
<protein>
    <submittedName>
        <fullName evidence="2">Uncharacterized protein</fullName>
    </submittedName>
</protein>
<name>A0A1X7RTA0_ZYMT9</name>
<feature type="compositionally biased region" description="Low complexity" evidence="1">
    <location>
        <begin position="237"/>
        <end position="246"/>
    </location>
</feature>
<evidence type="ECO:0000256" key="1">
    <source>
        <dbReference type="SAM" id="MobiDB-lite"/>
    </source>
</evidence>
<dbReference type="Proteomes" id="UP000215127">
    <property type="component" value="Chromosome 5"/>
</dbReference>
<proteinExistence type="predicted"/>
<feature type="region of interest" description="Disordered" evidence="1">
    <location>
        <begin position="219"/>
        <end position="257"/>
    </location>
</feature>